<dbReference type="EMBL" id="LAPZ01000016">
    <property type="protein sequence ID" value="OSY86991.1"/>
    <property type="molecule type" value="Genomic_DNA"/>
</dbReference>
<reference evidence="1 2" key="1">
    <citation type="submission" date="2015-03" db="EMBL/GenBank/DDBJ databases">
        <title>Genome sequence of Tenacibaculum sp. S2-2, isolated from intestinal microbiota of sea cucumber, Apostichopus japonicas.</title>
        <authorList>
            <person name="Shao Z."/>
            <person name="Wang L."/>
            <person name="Li X."/>
        </authorList>
    </citation>
    <scope>NUCLEOTIDE SEQUENCE [LARGE SCALE GENOMIC DNA]</scope>
    <source>
        <strain evidence="1 2">S2-2</strain>
    </source>
</reference>
<accession>A0A1Y2PAD9</accession>
<evidence type="ECO:0000313" key="2">
    <source>
        <dbReference type="Proteomes" id="UP000194221"/>
    </source>
</evidence>
<keyword evidence="2" id="KW-1185">Reference proteome</keyword>
<protein>
    <submittedName>
        <fullName evidence="1">Uncharacterized protein</fullName>
    </submittedName>
</protein>
<dbReference type="STRING" id="1635173.WH52_13915"/>
<dbReference type="OrthoDB" id="1120195at2"/>
<proteinExistence type="predicted"/>
<dbReference type="RefSeq" id="WP_086031583.1">
    <property type="nucleotide sequence ID" value="NZ_LAPZ01000016.1"/>
</dbReference>
<dbReference type="AlphaFoldDB" id="A0A1Y2PAD9"/>
<dbReference type="InParanoid" id="A0A1Y2PAD9"/>
<gene>
    <name evidence="1" type="ORF">WH52_13915</name>
</gene>
<name>A0A1Y2PAD9_9FLAO</name>
<sequence length="118" mass="13752">MLSEYQNTNDLLTGVSNDELYTQLINQLNKDFSLANIDFSFTEDSSPQLLKDKLIKQITFLISNDSHSYQNLLYIIDVSEHDINKIASPNTNSYIENIVFLILKRILKKVWFKNKFSN</sequence>
<evidence type="ECO:0000313" key="1">
    <source>
        <dbReference type="EMBL" id="OSY86991.1"/>
    </source>
</evidence>
<dbReference type="Proteomes" id="UP000194221">
    <property type="component" value="Unassembled WGS sequence"/>
</dbReference>
<organism evidence="1 2">
    <name type="scientific">Tenacibaculum holothuriorum</name>
    <dbReference type="NCBI Taxonomy" id="1635173"/>
    <lineage>
        <taxon>Bacteria</taxon>
        <taxon>Pseudomonadati</taxon>
        <taxon>Bacteroidota</taxon>
        <taxon>Flavobacteriia</taxon>
        <taxon>Flavobacteriales</taxon>
        <taxon>Flavobacteriaceae</taxon>
        <taxon>Tenacibaculum</taxon>
    </lineage>
</organism>
<comment type="caution">
    <text evidence="1">The sequence shown here is derived from an EMBL/GenBank/DDBJ whole genome shotgun (WGS) entry which is preliminary data.</text>
</comment>